<dbReference type="PANTHER" id="PTHR10064">
    <property type="entry name" value="60S RIBOSOMAL PROTEIN L22"/>
    <property type="match status" value="1"/>
</dbReference>
<keyword evidence="2" id="KW-0689">Ribosomal protein</keyword>
<evidence type="ECO:0000256" key="1">
    <source>
        <dbReference type="ARBA" id="ARBA00007817"/>
    </source>
</evidence>
<dbReference type="OMA" id="VHTEHFK"/>
<accession>A0A8C6RAE4</accession>
<evidence type="ECO:0000256" key="2">
    <source>
        <dbReference type="ARBA" id="ARBA00022980"/>
    </source>
</evidence>
<evidence type="ECO:0008006" key="6">
    <source>
        <dbReference type="Google" id="ProtNLM"/>
    </source>
</evidence>
<dbReference type="Gene3D" id="3.30.1360.210">
    <property type="match status" value="2"/>
</dbReference>
<dbReference type="GO" id="GO:1990904">
    <property type="term" value="C:ribonucleoprotein complex"/>
    <property type="evidence" value="ECO:0007669"/>
    <property type="project" value="UniProtKB-KW"/>
</dbReference>
<organism evidence="4 5">
    <name type="scientific">Nannospalax galili</name>
    <name type="common">Northern Israeli blind subterranean mole rat</name>
    <name type="synonym">Spalax galili</name>
    <dbReference type="NCBI Taxonomy" id="1026970"/>
    <lineage>
        <taxon>Eukaryota</taxon>
        <taxon>Metazoa</taxon>
        <taxon>Chordata</taxon>
        <taxon>Craniata</taxon>
        <taxon>Vertebrata</taxon>
        <taxon>Euteleostomi</taxon>
        <taxon>Mammalia</taxon>
        <taxon>Eutheria</taxon>
        <taxon>Euarchontoglires</taxon>
        <taxon>Glires</taxon>
        <taxon>Rodentia</taxon>
        <taxon>Myomorpha</taxon>
        <taxon>Muroidea</taxon>
        <taxon>Spalacidae</taxon>
        <taxon>Spalacinae</taxon>
        <taxon>Nannospalax</taxon>
    </lineage>
</organism>
<evidence type="ECO:0000313" key="5">
    <source>
        <dbReference type="Proteomes" id="UP000694381"/>
    </source>
</evidence>
<dbReference type="InterPro" id="IPR002671">
    <property type="entry name" value="Ribosomal_eL22"/>
</dbReference>
<dbReference type="GO" id="GO:0003735">
    <property type="term" value="F:structural constituent of ribosome"/>
    <property type="evidence" value="ECO:0007669"/>
    <property type="project" value="InterPro"/>
</dbReference>
<dbReference type="InterPro" id="IPR038526">
    <property type="entry name" value="Ribosomal_eL22_sf"/>
</dbReference>
<evidence type="ECO:0000256" key="3">
    <source>
        <dbReference type="ARBA" id="ARBA00023274"/>
    </source>
</evidence>
<comment type="similarity">
    <text evidence="1">Belongs to the eukaryotic ribosomal protein eL22 family.</text>
</comment>
<dbReference type="GO" id="GO:0002181">
    <property type="term" value="P:cytoplasmic translation"/>
    <property type="evidence" value="ECO:0007669"/>
    <property type="project" value="TreeGrafter"/>
</dbReference>
<reference evidence="4" key="2">
    <citation type="submission" date="2025-09" db="UniProtKB">
        <authorList>
            <consortium name="Ensembl"/>
        </authorList>
    </citation>
    <scope>IDENTIFICATION</scope>
</reference>
<dbReference type="Ensembl" id="ENSNGAT00000020968.1">
    <property type="protein sequence ID" value="ENSNGAP00000015365.1"/>
    <property type="gene ID" value="ENSNGAG00000016412.1"/>
</dbReference>
<dbReference type="Pfam" id="PF01776">
    <property type="entry name" value="Ribosomal_L22e"/>
    <property type="match status" value="2"/>
</dbReference>
<keyword evidence="3" id="KW-0687">Ribonucleoprotein</keyword>
<dbReference type="GeneTree" id="ENSGT00940000154509"/>
<reference evidence="4" key="1">
    <citation type="submission" date="2025-08" db="UniProtKB">
        <authorList>
            <consortium name="Ensembl"/>
        </authorList>
    </citation>
    <scope>IDENTIFICATION</scope>
</reference>
<keyword evidence="5" id="KW-1185">Reference proteome</keyword>
<dbReference type="Proteomes" id="UP000694381">
    <property type="component" value="Unassembled WGS sequence"/>
</dbReference>
<evidence type="ECO:0000313" key="4">
    <source>
        <dbReference type="Ensembl" id="ENSNGAP00000015365.1"/>
    </source>
</evidence>
<name>A0A8C6RAE4_NANGA</name>
<dbReference type="GO" id="GO:0005840">
    <property type="term" value="C:ribosome"/>
    <property type="evidence" value="ECO:0007669"/>
    <property type="project" value="UniProtKB-KW"/>
</dbReference>
<proteinExistence type="inferred from homology"/>
<dbReference type="PANTHER" id="PTHR10064:SF1">
    <property type="entry name" value="RIBOSOMAL PROTEIN EL22-LIKE"/>
    <property type="match status" value="1"/>
</dbReference>
<dbReference type="GO" id="GO:0003723">
    <property type="term" value="F:RNA binding"/>
    <property type="evidence" value="ECO:0007669"/>
    <property type="project" value="TreeGrafter"/>
</dbReference>
<sequence>MALQKDKKPERSNWRFNLDLIHPVEDGIFYSGNFEQFLPEKVKVSGQTGNLGNVKQFPKKYLKYLTKKYLKKNNLRDWLHVVASGKETCELHYFQISQDEDGSESED</sequence>
<protein>
    <recommendedName>
        <fullName evidence="6">60S ribosomal protein L22-like 1</fullName>
    </recommendedName>
</protein>
<dbReference type="AlphaFoldDB" id="A0A8C6RAE4"/>